<dbReference type="KEGG" id="cthr:CTHT_0044500"/>
<evidence type="ECO:0000313" key="3">
    <source>
        <dbReference type="EMBL" id="EGS19956.1"/>
    </source>
</evidence>
<keyword evidence="4" id="KW-1185">Reference proteome</keyword>
<dbReference type="HOGENOM" id="CLU_1049738_0_0_1"/>
<keyword evidence="2" id="KW-1133">Transmembrane helix</keyword>
<evidence type="ECO:0000256" key="2">
    <source>
        <dbReference type="SAM" id="Phobius"/>
    </source>
</evidence>
<keyword evidence="2" id="KW-0472">Membrane</keyword>
<feature type="transmembrane region" description="Helical" evidence="2">
    <location>
        <begin position="166"/>
        <end position="188"/>
    </location>
</feature>
<dbReference type="OrthoDB" id="4580061at2759"/>
<protein>
    <recommendedName>
        <fullName evidence="5">Plasma membrane fusion protein PRM1</fullName>
    </recommendedName>
</protein>
<sequence>MPNLPSHPSTAVAAAYSAVSSITATCTRDVFASSSSTGASNAANAPNVLASLLRSVHLNLQLNLNLITSTLGQSFSTGVGNLTTGHLPSLQCLHASLGAASHALKTAATTLKGLTSSGCQGAMGKINFILSTTPSTTSIGETWSRGIDAFRAWLTEPRDENHLLNLIWISLLVIEALMVVGVVLQAVWMSGRARRERAHGGHWTHYRTPSFDGRWSPIDTRFEKVDFESIDRALESAQWPVESDRWVDDGEMGKGRYRFSGQPSP</sequence>
<proteinExistence type="predicted"/>
<organism evidence="4">
    <name type="scientific">Chaetomium thermophilum (strain DSM 1495 / CBS 144.50 / IMI 039719)</name>
    <name type="common">Thermochaetoides thermophila</name>
    <dbReference type="NCBI Taxonomy" id="759272"/>
    <lineage>
        <taxon>Eukaryota</taxon>
        <taxon>Fungi</taxon>
        <taxon>Dikarya</taxon>
        <taxon>Ascomycota</taxon>
        <taxon>Pezizomycotina</taxon>
        <taxon>Sordariomycetes</taxon>
        <taxon>Sordariomycetidae</taxon>
        <taxon>Sordariales</taxon>
        <taxon>Chaetomiaceae</taxon>
        <taxon>Thermochaetoides</taxon>
    </lineage>
</organism>
<keyword evidence="2" id="KW-0812">Transmembrane</keyword>
<dbReference type="Proteomes" id="UP000008066">
    <property type="component" value="Unassembled WGS sequence"/>
</dbReference>
<reference evidence="3 4" key="1">
    <citation type="journal article" date="2011" name="Cell">
        <title>Insight into structure and assembly of the nuclear pore complex by utilizing the genome of a eukaryotic thermophile.</title>
        <authorList>
            <person name="Amlacher S."/>
            <person name="Sarges P."/>
            <person name="Flemming D."/>
            <person name="van Noort V."/>
            <person name="Kunze R."/>
            <person name="Devos D.P."/>
            <person name="Arumugam M."/>
            <person name="Bork P."/>
            <person name="Hurt E."/>
        </authorList>
    </citation>
    <scope>NUCLEOTIDE SEQUENCE [LARGE SCALE GENOMIC DNA]</scope>
    <source>
        <strain evidence="4">DSM 1495 / CBS 144.50 / IMI 039719</strain>
    </source>
</reference>
<dbReference type="GeneID" id="18258488"/>
<name>G0S945_CHATD</name>
<evidence type="ECO:0000256" key="1">
    <source>
        <dbReference type="SAM" id="MobiDB-lite"/>
    </source>
</evidence>
<evidence type="ECO:0000313" key="4">
    <source>
        <dbReference type="Proteomes" id="UP000008066"/>
    </source>
</evidence>
<dbReference type="RefSeq" id="XP_006694841.1">
    <property type="nucleotide sequence ID" value="XM_006694778.1"/>
</dbReference>
<dbReference type="AlphaFoldDB" id="G0S945"/>
<feature type="region of interest" description="Disordered" evidence="1">
    <location>
        <begin position="246"/>
        <end position="265"/>
    </location>
</feature>
<evidence type="ECO:0008006" key="5">
    <source>
        <dbReference type="Google" id="ProtNLM"/>
    </source>
</evidence>
<dbReference type="EMBL" id="GL988043">
    <property type="protein sequence ID" value="EGS19956.1"/>
    <property type="molecule type" value="Genomic_DNA"/>
</dbReference>
<accession>G0S945</accession>
<gene>
    <name evidence="3" type="ORF">CTHT_0044500</name>
</gene>